<dbReference type="Proteomes" id="UP000014629">
    <property type="component" value="Unassembled WGS sequence"/>
</dbReference>
<gene>
    <name evidence="3" type="ORF">STRAU_0042</name>
</gene>
<dbReference type="OrthoDB" id="9995728at2"/>
<evidence type="ECO:0000313" key="4">
    <source>
        <dbReference type="Proteomes" id="UP000014629"/>
    </source>
</evidence>
<reference evidence="3 4" key="1">
    <citation type="submission" date="2013-02" db="EMBL/GenBank/DDBJ databases">
        <title>Draft Genome Sequence of Streptomyces aurantiacus, Which Produces Setomimycin.</title>
        <authorList>
            <person name="Gruening B.A."/>
            <person name="Praeg A."/>
            <person name="Erxleben A."/>
            <person name="Guenther S."/>
            <person name="Mueller M."/>
        </authorList>
    </citation>
    <scope>NUCLEOTIDE SEQUENCE [LARGE SCALE GENOMIC DNA]</scope>
    <source>
        <strain evidence="3 4">JA 4570</strain>
    </source>
</reference>
<protein>
    <submittedName>
        <fullName evidence="3">Uncharacterized protein</fullName>
    </submittedName>
</protein>
<dbReference type="PATRIC" id="fig|1286094.4.peg.39"/>
<feature type="transmembrane region" description="Helical" evidence="2">
    <location>
        <begin position="92"/>
        <end position="111"/>
    </location>
</feature>
<dbReference type="AlphaFoldDB" id="S3ZTV3"/>
<keyword evidence="2" id="KW-1133">Transmembrane helix</keyword>
<evidence type="ECO:0000256" key="2">
    <source>
        <dbReference type="SAM" id="Phobius"/>
    </source>
</evidence>
<evidence type="ECO:0000313" key="3">
    <source>
        <dbReference type="EMBL" id="EPH46876.1"/>
    </source>
</evidence>
<sequence>MFRNSHAKRTDTQPPPTDTQAAPGTAESRLPNPGPADGTAPPARARRFTVLALRALSDQSMNAFAGALAVLVLLNTLHVGPHRIAYASARDLLLYAALTYCIAVIISRVSADAADLLDPDRWDGDIAFELAEALTRLRTGLTDGADIDDVLDSLAASALVPELAATLRALAEEYGHRGAEGDYDESQRLLAAVLHLRCAVEHIGYGHTQNAAHQADATHPQ</sequence>
<keyword evidence="2" id="KW-0812">Transmembrane</keyword>
<keyword evidence="4" id="KW-1185">Reference proteome</keyword>
<proteinExistence type="predicted"/>
<dbReference type="EMBL" id="AOPZ01000003">
    <property type="protein sequence ID" value="EPH46876.1"/>
    <property type="molecule type" value="Genomic_DNA"/>
</dbReference>
<organism evidence="3 4">
    <name type="scientific">Streptomyces aurantiacus JA 4570</name>
    <dbReference type="NCBI Taxonomy" id="1286094"/>
    <lineage>
        <taxon>Bacteria</taxon>
        <taxon>Bacillati</taxon>
        <taxon>Actinomycetota</taxon>
        <taxon>Actinomycetes</taxon>
        <taxon>Kitasatosporales</taxon>
        <taxon>Streptomycetaceae</taxon>
        <taxon>Streptomyces</taxon>
        <taxon>Streptomyces aurantiacus group</taxon>
    </lineage>
</organism>
<keyword evidence="2" id="KW-0472">Membrane</keyword>
<name>S3ZTV3_9ACTN</name>
<evidence type="ECO:0000256" key="1">
    <source>
        <dbReference type="SAM" id="MobiDB-lite"/>
    </source>
</evidence>
<dbReference type="RefSeq" id="WP_016638178.1">
    <property type="nucleotide sequence ID" value="NZ_AOPZ01000003.1"/>
</dbReference>
<feature type="region of interest" description="Disordered" evidence="1">
    <location>
        <begin position="1"/>
        <end position="41"/>
    </location>
</feature>
<comment type="caution">
    <text evidence="3">The sequence shown here is derived from an EMBL/GenBank/DDBJ whole genome shotgun (WGS) entry which is preliminary data.</text>
</comment>
<accession>S3ZTV3</accession>